<dbReference type="FunFam" id="2.40.50.140:FF:000051">
    <property type="entry name" value="RNA-binding transcriptional accessory protein"/>
    <property type="match status" value="1"/>
</dbReference>
<dbReference type="AlphaFoldDB" id="A0A369ALH4"/>
<dbReference type="CDD" id="cd05692">
    <property type="entry name" value="S1_RPS1_repeat_hs4"/>
    <property type="match status" value="1"/>
</dbReference>
<dbReference type="OrthoDB" id="9810507at2"/>
<dbReference type="GO" id="GO:0003735">
    <property type="term" value="F:structural constituent of ribosome"/>
    <property type="evidence" value="ECO:0007669"/>
    <property type="project" value="TreeGrafter"/>
</dbReference>
<evidence type="ECO:0000313" key="3">
    <source>
        <dbReference type="Proteomes" id="UP000288197"/>
    </source>
</evidence>
<reference evidence="2 3" key="1">
    <citation type="submission" date="2017-05" db="EMBL/GenBank/DDBJ databases">
        <title>Vagococcus spp. assemblies.</title>
        <authorList>
            <person name="Gulvik C.A."/>
        </authorList>
    </citation>
    <scope>NUCLEOTIDE SEQUENCE [LARGE SCALE GENOMIC DNA]</scope>
    <source>
        <strain evidence="2 3">NCFB 2497</strain>
    </source>
</reference>
<dbReference type="GO" id="GO:0006412">
    <property type="term" value="P:translation"/>
    <property type="evidence" value="ECO:0007669"/>
    <property type="project" value="TreeGrafter"/>
</dbReference>
<sequence length="163" mass="17773">MSIEVGVKLPGKVSGITNFGAFVDLGAGKTGLVHISEVSNSFVKDINEVLKVGDEVEVKVMSIGNDGKIGLSIKRANEEERPAREQRAPKKDFSKRPNNNFNRSDRPERSGGGNYNRKPAAPAPKKEGFDNLMSSFLKDSDERLSSIKRNTEGKRGGRGGRRS</sequence>
<dbReference type="PANTHER" id="PTHR10724">
    <property type="entry name" value="30S RIBOSOMAL PROTEIN S1"/>
    <property type="match status" value="1"/>
</dbReference>
<dbReference type="RefSeq" id="WP_114290559.1">
    <property type="nucleotide sequence ID" value="NZ_CP081459.1"/>
</dbReference>
<feature type="compositionally biased region" description="Basic and acidic residues" evidence="1">
    <location>
        <begin position="75"/>
        <end position="95"/>
    </location>
</feature>
<dbReference type="InterPro" id="IPR012340">
    <property type="entry name" value="NA-bd_OB-fold"/>
</dbReference>
<evidence type="ECO:0000313" key="2">
    <source>
        <dbReference type="EMBL" id="RST98367.1"/>
    </source>
</evidence>
<dbReference type="GeneID" id="63147561"/>
<dbReference type="NCBIfam" id="NF006363">
    <property type="entry name" value="PRK08582.1"/>
    <property type="match status" value="1"/>
</dbReference>
<feature type="compositionally biased region" description="Basic and acidic residues" evidence="1">
    <location>
        <begin position="138"/>
        <end position="155"/>
    </location>
</feature>
<evidence type="ECO:0000256" key="1">
    <source>
        <dbReference type="SAM" id="MobiDB-lite"/>
    </source>
</evidence>
<dbReference type="Proteomes" id="UP000288197">
    <property type="component" value="Unassembled WGS sequence"/>
</dbReference>
<proteinExistence type="predicted"/>
<dbReference type="PROSITE" id="PS50126">
    <property type="entry name" value="S1"/>
    <property type="match status" value="1"/>
</dbReference>
<dbReference type="GO" id="GO:0005737">
    <property type="term" value="C:cytoplasm"/>
    <property type="evidence" value="ECO:0007669"/>
    <property type="project" value="UniProtKB-ARBA"/>
</dbReference>
<protein>
    <submittedName>
        <fullName evidence="2">RNA-binding protein S1</fullName>
    </submittedName>
</protein>
<dbReference type="InterPro" id="IPR050437">
    <property type="entry name" value="Ribos_protein_bS1-like"/>
</dbReference>
<dbReference type="Pfam" id="PF00575">
    <property type="entry name" value="S1"/>
    <property type="match status" value="1"/>
</dbReference>
<feature type="region of interest" description="Disordered" evidence="1">
    <location>
        <begin position="74"/>
        <end position="163"/>
    </location>
</feature>
<comment type="caution">
    <text evidence="2">The sequence shown here is derived from an EMBL/GenBank/DDBJ whole genome shotgun (WGS) entry which is preliminary data.</text>
</comment>
<dbReference type="SMART" id="SM00316">
    <property type="entry name" value="S1"/>
    <property type="match status" value="1"/>
</dbReference>
<name>A0A369ALH4_9ENTE</name>
<dbReference type="InterPro" id="IPR003029">
    <property type="entry name" value="S1_domain"/>
</dbReference>
<gene>
    <name evidence="2" type="ORF">CBF32_13030</name>
</gene>
<dbReference type="SUPFAM" id="SSF50249">
    <property type="entry name" value="Nucleic acid-binding proteins"/>
    <property type="match status" value="1"/>
</dbReference>
<accession>A0A369ALH4</accession>
<keyword evidence="3" id="KW-1185">Reference proteome</keyword>
<organism evidence="2 3">
    <name type="scientific">Vagococcus fluvialis</name>
    <dbReference type="NCBI Taxonomy" id="2738"/>
    <lineage>
        <taxon>Bacteria</taxon>
        <taxon>Bacillati</taxon>
        <taxon>Bacillota</taxon>
        <taxon>Bacilli</taxon>
        <taxon>Lactobacillales</taxon>
        <taxon>Enterococcaceae</taxon>
        <taxon>Vagococcus</taxon>
    </lineage>
</organism>
<dbReference type="Gene3D" id="2.40.50.140">
    <property type="entry name" value="Nucleic acid-binding proteins"/>
    <property type="match status" value="1"/>
</dbReference>
<dbReference type="GO" id="GO:0003729">
    <property type="term" value="F:mRNA binding"/>
    <property type="evidence" value="ECO:0007669"/>
    <property type="project" value="UniProtKB-ARBA"/>
</dbReference>
<dbReference type="EMBL" id="NGJX01000022">
    <property type="protein sequence ID" value="RST98367.1"/>
    <property type="molecule type" value="Genomic_DNA"/>
</dbReference>